<gene>
    <name evidence="2" type="ORF">RRG08_060678</name>
</gene>
<name>A0AAE1ATA8_9GAST</name>
<keyword evidence="3" id="KW-1185">Reference proteome</keyword>
<feature type="compositionally biased region" description="Pro residues" evidence="1">
    <location>
        <begin position="1"/>
        <end position="10"/>
    </location>
</feature>
<accession>A0AAE1ATA8</accession>
<dbReference type="AlphaFoldDB" id="A0AAE1ATA8"/>
<evidence type="ECO:0000313" key="2">
    <source>
        <dbReference type="EMBL" id="KAK3792986.1"/>
    </source>
</evidence>
<protein>
    <submittedName>
        <fullName evidence="2">Uncharacterized protein</fullName>
    </submittedName>
</protein>
<dbReference type="EMBL" id="JAWDGP010001304">
    <property type="protein sequence ID" value="KAK3792986.1"/>
    <property type="molecule type" value="Genomic_DNA"/>
</dbReference>
<comment type="caution">
    <text evidence="2">The sequence shown here is derived from an EMBL/GenBank/DDBJ whole genome shotgun (WGS) entry which is preliminary data.</text>
</comment>
<dbReference type="Proteomes" id="UP001283361">
    <property type="component" value="Unassembled WGS sequence"/>
</dbReference>
<sequence>MFSSPPPSPIPKVQNEQKKRFSKLKRKVTCQANIAFGTERFESRPNSRGFPPTRRCSGPAKTLEIYARQAHFIGDKPRKWITLNKHPTLEIAAVSLRPIESFRLSGSIRPQDLVKARLMTIGCGKKMALVPCGCLLQMWKEGSAGAVWVPASDVERRCGKKIALVPPCGCLLQMWKDDSAGAVWVPASDVER</sequence>
<evidence type="ECO:0000256" key="1">
    <source>
        <dbReference type="SAM" id="MobiDB-lite"/>
    </source>
</evidence>
<proteinExistence type="predicted"/>
<organism evidence="2 3">
    <name type="scientific">Elysia crispata</name>
    <name type="common">lettuce slug</name>
    <dbReference type="NCBI Taxonomy" id="231223"/>
    <lineage>
        <taxon>Eukaryota</taxon>
        <taxon>Metazoa</taxon>
        <taxon>Spiralia</taxon>
        <taxon>Lophotrochozoa</taxon>
        <taxon>Mollusca</taxon>
        <taxon>Gastropoda</taxon>
        <taxon>Heterobranchia</taxon>
        <taxon>Euthyneura</taxon>
        <taxon>Panpulmonata</taxon>
        <taxon>Sacoglossa</taxon>
        <taxon>Placobranchoidea</taxon>
        <taxon>Plakobranchidae</taxon>
        <taxon>Elysia</taxon>
    </lineage>
</organism>
<reference evidence="2" key="1">
    <citation type="journal article" date="2023" name="G3 (Bethesda)">
        <title>A reference genome for the long-term kleptoplast-retaining sea slug Elysia crispata morphotype clarki.</title>
        <authorList>
            <person name="Eastman K.E."/>
            <person name="Pendleton A.L."/>
            <person name="Shaikh M.A."/>
            <person name="Suttiyut T."/>
            <person name="Ogas R."/>
            <person name="Tomko P."/>
            <person name="Gavelis G."/>
            <person name="Widhalm J.R."/>
            <person name="Wisecaver J.H."/>
        </authorList>
    </citation>
    <scope>NUCLEOTIDE SEQUENCE</scope>
    <source>
        <strain evidence="2">ECLA1</strain>
    </source>
</reference>
<evidence type="ECO:0000313" key="3">
    <source>
        <dbReference type="Proteomes" id="UP001283361"/>
    </source>
</evidence>
<feature type="region of interest" description="Disordered" evidence="1">
    <location>
        <begin position="1"/>
        <end position="23"/>
    </location>
</feature>